<name>A0A8R1TSF2_ONCVO</name>
<organism evidence="1 2">
    <name type="scientific">Onchocerca volvulus</name>
    <dbReference type="NCBI Taxonomy" id="6282"/>
    <lineage>
        <taxon>Eukaryota</taxon>
        <taxon>Metazoa</taxon>
        <taxon>Ecdysozoa</taxon>
        <taxon>Nematoda</taxon>
        <taxon>Chromadorea</taxon>
        <taxon>Rhabditida</taxon>
        <taxon>Spirurina</taxon>
        <taxon>Spiruromorpha</taxon>
        <taxon>Filarioidea</taxon>
        <taxon>Onchocercidae</taxon>
        <taxon>Onchocerca</taxon>
    </lineage>
</organism>
<dbReference type="EMBL" id="CMVM020000020">
    <property type="status" value="NOT_ANNOTATED_CDS"/>
    <property type="molecule type" value="Genomic_DNA"/>
</dbReference>
<evidence type="ECO:0000313" key="2">
    <source>
        <dbReference type="Proteomes" id="UP000024404"/>
    </source>
</evidence>
<sequence length="31" mass="3374">MDDGKAPSGKALGISEGRVLWWLLSGFLVNR</sequence>
<keyword evidence="2" id="KW-1185">Reference proteome</keyword>
<dbReference type="Proteomes" id="UP000024404">
    <property type="component" value="Unassembled WGS sequence"/>
</dbReference>
<protein>
    <submittedName>
        <fullName evidence="1">Uncharacterized protein</fullName>
    </submittedName>
</protein>
<proteinExistence type="predicted"/>
<reference evidence="1" key="2">
    <citation type="submission" date="2022-06" db="UniProtKB">
        <authorList>
            <consortium name="EnsemblMetazoa"/>
        </authorList>
    </citation>
    <scope>IDENTIFICATION</scope>
</reference>
<accession>A0A8R1TSF2</accession>
<evidence type="ECO:0000313" key="1">
    <source>
        <dbReference type="EnsemblMetazoa" id="OVOC418.1"/>
    </source>
</evidence>
<reference evidence="2" key="1">
    <citation type="submission" date="2013-10" db="EMBL/GenBank/DDBJ databases">
        <title>Genome sequencing of Onchocerca volvulus.</title>
        <authorList>
            <person name="Cotton J."/>
            <person name="Tsai J."/>
            <person name="Stanley E."/>
            <person name="Tracey A."/>
            <person name="Holroyd N."/>
            <person name="Lustigman S."/>
            <person name="Berriman M."/>
        </authorList>
    </citation>
    <scope>NUCLEOTIDE SEQUENCE</scope>
</reference>
<dbReference type="AlphaFoldDB" id="A0A8R1TSF2"/>
<dbReference type="EnsemblMetazoa" id="OVOC418.1">
    <property type="protein sequence ID" value="OVOC418.1"/>
    <property type="gene ID" value="WBGene00237227"/>
</dbReference>